<feature type="compositionally biased region" description="Basic and acidic residues" evidence="6">
    <location>
        <begin position="867"/>
        <end position="883"/>
    </location>
</feature>
<feature type="region of interest" description="Disordered" evidence="6">
    <location>
        <begin position="1072"/>
        <end position="1117"/>
    </location>
</feature>
<evidence type="ECO:0000256" key="2">
    <source>
        <dbReference type="ARBA" id="ARBA00007525"/>
    </source>
</evidence>
<dbReference type="PANTHER" id="PTHR15073">
    <property type="entry name" value="MICROTUBULE-ASSOCIATED PROTEIN"/>
    <property type="match status" value="1"/>
</dbReference>
<feature type="compositionally biased region" description="Basic and acidic residues" evidence="6">
    <location>
        <begin position="417"/>
        <end position="444"/>
    </location>
</feature>
<dbReference type="GO" id="GO:0000226">
    <property type="term" value="P:microtubule cytoskeleton organization"/>
    <property type="evidence" value="ECO:0007669"/>
    <property type="project" value="InterPro"/>
</dbReference>
<evidence type="ECO:0000256" key="5">
    <source>
        <dbReference type="ARBA" id="ARBA00023212"/>
    </source>
</evidence>
<feature type="region of interest" description="Disordered" evidence="6">
    <location>
        <begin position="1012"/>
        <end position="1050"/>
    </location>
</feature>
<dbReference type="EMBL" id="QBLH01001418">
    <property type="protein sequence ID" value="TGZ51903.1"/>
    <property type="molecule type" value="Genomic_DNA"/>
</dbReference>
<comment type="subcellular location">
    <subcellularLocation>
        <location evidence="1">Cytoplasm</location>
        <location evidence="1">Cytoskeleton</location>
    </subcellularLocation>
</comment>
<feature type="compositionally biased region" description="Basic and acidic residues" evidence="6">
    <location>
        <begin position="252"/>
        <end position="261"/>
    </location>
</feature>
<feature type="compositionally biased region" description="Basic and acidic residues" evidence="6">
    <location>
        <begin position="947"/>
        <end position="976"/>
    </location>
</feature>
<feature type="compositionally biased region" description="Basic and acidic residues" evidence="6">
    <location>
        <begin position="1445"/>
        <end position="1457"/>
    </location>
</feature>
<feature type="region of interest" description="Disordered" evidence="6">
    <location>
        <begin position="616"/>
        <end position="981"/>
    </location>
</feature>
<feature type="compositionally biased region" description="Low complexity" evidence="6">
    <location>
        <begin position="1471"/>
        <end position="1482"/>
    </location>
</feature>
<keyword evidence="4" id="KW-0175">Coiled coil</keyword>
<dbReference type="InterPro" id="IPR008604">
    <property type="entry name" value="MAP7_fam"/>
</dbReference>
<feature type="region of interest" description="Disordered" evidence="6">
    <location>
        <begin position="1445"/>
        <end position="1489"/>
    </location>
</feature>
<feature type="compositionally biased region" description="Basic and acidic residues" evidence="6">
    <location>
        <begin position="276"/>
        <end position="290"/>
    </location>
</feature>
<evidence type="ECO:0000313" key="7">
    <source>
        <dbReference type="EMBL" id="TGZ51903.1"/>
    </source>
</evidence>
<protein>
    <submittedName>
        <fullName evidence="7">Reticulocyte-binding protein 2-like protein a</fullName>
    </submittedName>
</protein>
<feature type="compositionally biased region" description="Basic and acidic residues" evidence="6">
    <location>
        <begin position="1219"/>
        <end position="1245"/>
    </location>
</feature>
<feature type="compositionally biased region" description="Low complexity" evidence="6">
    <location>
        <begin position="732"/>
        <end position="758"/>
    </location>
</feature>
<feature type="region of interest" description="Disordered" evidence="6">
    <location>
        <begin position="414"/>
        <end position="444"/>
    </location>
</feature>
<dbReference type="InterPro" id="IPR051483">
    <property type="entry name" value="MAP7_domain-containing"/>
</dbReference>
<feature type="compositionally biased region" description="Low complexity" evidence="6">
    <location>
        <begin position="821"/>
        <end position="849"/>
    </location>
</feature>
<dbReference type="Proteomes" id="UP000310200">
    <property type="component" value="Unassembled WGS sequence"/>
</dbReference>
<comment type="caution">
    <text evidence="7">The sequence shown here is derived from an EMBL/GenBank/DDBJ whole genome shotgun (WGS) entry which is preliminary data.</text>
</comment>
<dbReference type="GO" id="GO:0015630">
    <property type="term" value="C:microtubule cytoskeleton"/>
    <property type="evidence" value="ECO:0007669"/>
    <property type="project" value="InterPro"/>
</dbReference>
<feature type="region of interest" description="Disordered" evidence="6">
    <location>
        <begin position="156"/>
        <end position="363"/>
    </location>
</feature>
<feature type="compositionally biased region" description="Basic and acidic residues" evidence="6">
    <location>
        <begin position="902"/>
        <end position="912"/>
    </location>
</feature>
<feature type="compositionally biased region" description="Basic and acidic residues" evidence="6">
    <location>
        <begin position="1019"/>
        <end position="1045"/>
    </location>
</feature>
<evidence type="ECO:0000256" key="4">
    <source>
        <dbReference type="ARBA" id="ARBA00023054"/>
    </source>
</evidence>
<dbReference type="Pfam" id="PF05672">
    <property type="entry name" value="MAP7"/>
    <property type="match status" value="1"/>
</dbReference>
<feature type="compositionally biased region" description="Polar residues" evidence="6">
    <location>
        <begin position="698"/>
        <end position="719"/>
    </location>
</feature>
<sequence>MLTARSGPLGLGVPRTLGPAEGSDHLFLLPERALVMDSTHLRQDLAGLDFNLHLNLLHTAPRGNVWLSGKMNREIPSSTLATLRGILVSSLSRENLGPHDLPVHEQTRHRPPRKVHFHEGEYPAIESRYTGHPDNRGRPCGRQQCVTLLVQEVHHHRHQRLRRHHPPRRQRLLPTLTWQMSVTPATKEPETITSTIIQGPPPESERRRPETPPPPPASPEIRPQKDRPRPIVQTTSGKSGRRCPLTSANDCLDSKPEKGDVAARTVPPSPGSPDRCPPRKEQHVSARTTEEAVEAAEEVPAASAADRTRESADDPQGEYSPKLMETSYLSSAASAGAAPEETNQRSSSAHNRHSLTKEQTMHWFAQIGGDDSFALTDVKRPRSLYDEDSLDGDRPYENEGINVFKGTVQTVPLFPSSRRESTGSSKELDRAKLVRERQNEERQRKLEELRQQALAAQRFREQREEERRRRIDELRSRDNDRRNQVEERKRLICEAERERREAILRKNQEREARIEARRRNERSHIVFAFGSSTPRMLEPADTGGSTFWGTRRATSTTNVMMFSAAQPLTRRSSERELDGSKKRATSAGGLDRKPGEDMRMSSSMYEVFNWNSSPDPPLTPAKHKRASLSLPPTTDIFAVDDKSDNDTRRPMIQRVASGDDSDGGGTPSTPTSVYLRVNRRRTDLMPTIPSPRDGPPSTARSSSAKAFTRSPGRTYSMSRLDQLAQPRKRTAEQQLGTLTEQQQSQPLQSASSMSRSMSHLAAPGGAKSLKRSDNSRSMGTLPGAAPMPRPTRAERLRRKAREHQQAQQQQGIRSGEVTPNSPSRPHSSMSQQSASSVGSSNVNLRTRTAASRRPRPASIAGTGVSVTEKHNLVGDMKLTKDSKPPLPKVHSTPKKPSTPKAAEVRKPTEKLIKNAKSSPRITPKATPLQSPGVEHVPLIRETNAEIIKQDEGKETQDVKSEDKHEEKKDQGSEKTQEANVVESITNDVKVAMEPVSASKQVKDETNLMQENLSGAIAEEPSKVVKKEENKQEKKSPEMTETKLEGEVDEQVDMSASMIAKIRITTEEEAKAALAERRRLAREQAEREAELERLRQEEEARLEAERLRAEEEEQRRLEEETIRLANEAREAEEQRLQLAIEEAKRREEEDRRKREEEARQKQEKEEAERKAREEAERQRIEMAERLKKEEEERNARRKRVEAIMLRTRGKNQSNTSAKGEGGDGDKLKEDSPTDENKPVPDGKGDDVMTASLISEATQQFISGEQRAHHTENSVPAPDIVHNGTTHSNGINESKIVLDNNQGNVEGELNGHHTNHGNGINSQSITLDNATVKQNNVTNNLLDLSDFDTLSNNSSGYDTGPILELTPNLANEDTLNSNLNPAAMPFTPMGFAAANVNVNPFQDNFINKPQDNNQRVPRRRRRKGCSLVRTGCIHFAWVIRPSCTRNADEKERARERDPRTPSPRLLHFGDELSSPSATRNSRSSVLRANSQERRASSFRKERFCSCEITLHDDFWIRRVLINEDDYKYEHNRFEN</sequence>
<gene>
    <name evidence="7" type="ORF">DBV15_05569</name>
</gene>
<proteinExistence type="inferred from homology"/>
<accession>A0A4S2KPZ5</accession>
<evidence type="ECO:0000313" key="8">
    <source>
        <dbReference type="Proteomes" id="UP000310200"/>
    </source>
</evidence>
<feature type="compositionally biased region" description="Basic residues" evidence="6">
    <location>
        <begin position="156"/>
        <end position="171"/>
    </location>
</feature>
<keyword evidence="5" id="KW-0206">Cytoskeleton</keyword>
<evidence type="ECO:0000256" key="1">
    <source>
        <dbReference type="ARBA" id="ARBA00004245"/>
    </source>
</evidence>
<feature type="region of interest" description="Disordered" evidence="6">
    <location>
        <begin position="1141"/>
        <end position="1246"/>
    </location>
</feature>
<comment type="similarity">
    <text evidence="2">Belongs to the MAP7 family.</text>
</comment>
<evidence type="ECO:0000256" key="6">
    <source>
        <dbReference type="SAM" id="MobiDB-lite"/>
    </source>
</evidence>
<feature type="compositionally biased region" description="Basic and acidic residues" evidence="6">
    <location>
        <begin position="1141"/>
        <end position="1193"/>
    </location>
</feature>
<organism evidence="7 8">
    <name type="scientific">Temnothorax longispinosus</name>
    <dbReference type="NCBI Taxonomy" id="300112"/>
    <lineage>
        <taxon>Eukaryota</taxon>
        <taxon>Metazoa</taxon>
        <taxon>Ecdysozoa</taxon>
        <taxon>Arthropoda</taxon>
        <taxon>Hexapoda</taxon>
        <taxon>Insecta</taxon>
        <taxon>Pterygota</taxon>
        <taxon>Neoptera</taxon>
        <taxon>Endopterygota</taxon>
        <taxon>Hymenoptera</taxon>
        <taxon>Apocrita</taxon>
        <taxon>Aculeata</taxon>
        <taxon>Formicoidea</taxon>
        <taxon>Formicidae</taxon>
        <taxon>Myrmicinae</taxon>
        <taxon>Temnothorax</taxon>
    </lineage>
</organism>
<dbReference type="PANTHER" id="PTHR15073:SF18">
    <property type="entry name" value="ENSCONSIN, ISOFORM F"/>
    <property type="match status" value="1"/>
</dbReference>
<feature type="compositionally biased region" description="Basic and acidic residues" evidence="6">
    <location>
        <begin position="639"/>
        <end position="649"/>
    </location>
</feature>
<dbReference type="STRING" id="300112.A0A4S2KPZ5"/>
<evidence type="ECO:0000256" key="3">
    <source>
        <dbReference type="ARBA" id="ARBA00022490"/>
    </source>
</evidence>
<feature type="compositionally biased region" description="Basic and acidic residues" evidence="6">
    <location>
        <begin position="571"/>
        <end position="581"/>
    </location>
</feature>
<keyword evidence="3" id="KW-0963">Cytoplasm</keyword>
<feature type="region of interest" description="Disordered" evidence="6">
    <location>
        <begin position="566"/>
        <end position="597"/>
    </location>
</feature>
<name>A0A4S2KPZ5_9HYME</name>
<keyword evidence="8" id="KW-1185">Reference proteome</keyword>
<reference evidence="7 8" key="1">
    <citation type="journal article" date="2019" name="Philos. Trans. R. Soc. Lond., B, Biol. Sci.">
        <title>Ant behaviour and brain gene expression of defending hosts depend on the ecological success of the intruding social parasite.</title>
        <authorList>
            <person name="Kaur R."/>
            <person name="Stoldt M."/>
            <person name="Jongepier E."/>
            <person name="Feldmeyer B."/>
            <person name="Menzel F."/>
            <person name="Bornberg-Bauer E."/>
            <person name="Foitzik S."/>
        </authorList>
    </citation>
    <scope>NUCLEOTIDE SEQUENCE [LARGE SCALE GENOMIC DNA]</scope>
    <source>
        <tissue evidence="7">Whole body</tissue>
    </source>
</reference>